<feature type="compositionally biased region" description="Basic residues" evidence="3">
    <location>
        <begin position="42"/>
        <end position="58"/>
    </location>
</feature>
<dbReference type="Gene3D" id="1.10.30.10">
    <property type="entry name" value="High mobility group box domain"/>
    <property type="match status" value="1"/>
</dbReference>
<dbReference type="SUPFAM" id="SSF47095">
    <property type="entry name" value="HMG-box"/>
    <property type="match status" value="1"/>
</dbReference>
<evidence type="ECO:0000259" key="4">
    <source>
        <dbReference type="PROSITE" id="PS50118"/>
    </source>
</evidence>
<dbReference type="SMART" id="SM00398">
    <property type="entry name" value="HMG"/>
    <property type="match status" value="1"/>
</dbReference>
<keyword evidence="1 2" id="KW-0238">DNA-binding</keyword>
<evidence type="ECO:0000313" key="5">
    <source>
        <dbReference type="EMBL" id="KAF0743733.1"/>
    </source>
</evidence>
<dbReference type="InterPro" id="IPR036910">
    <property type="entry name" value="HMG_box_dom_sf"/>
</dbReference>
<dbReference type="VEuPathDB" id="FungiDB:AeMF1_005929"/>
<feature type="region of interest" description="Disordered" evidence="3">
    <location>
        <begin position="118"/>
        <end position="137"/>
    </location>
</feature>
<feature type="DNA-binding region" description="HMG box" evidence="2">
    <location>
        <begin position="69"/>
        <end position="137"/>
    </location>
</feature>
<feature type="compositionally biased region" description="Basic and acidic residues" evidence="3">
    <location>
        <begin position="13"/>
        <end position="25"/>
    </location>
</feature>
<comment type="caution">
    <text evidence="5">The sequence shown here is derived from an EMBL/GenBank/DDBJ whole genome shotgun (WGS) entry which is preliminary data.</text>
</comment>
<dbReference type="CDD" id="cd00084">
    <property type="entry name" value="HMG-box_SF"/>
    <property type="match status" value="1"/>
</dbReference>
<feature type="compositionally biased region" description="Basic and acidic residues" evidence="3">
    <location>
        <begin position="59"/>
        <end position="72"/>
    </location>
</feature>
<dbReference type="GO" id="GO:0006357">
    <property type="term" value="P:regulation of transcription by RNA polymerase II"/>
    <property type="evidence" value="ECO:0007669"/>
    <property type="project" value="TreeGrafter"/>
</dbReference>
<evidence type="ECO:0000256" key="1">
    <source>
        <dbReference type="ARBA" id="ARBA00023125"/>
    </source>
</evidence>
<dbReference type="AlphaFoldDB" id="A0A6G0XTK4"/>
<reference evidence="5 6" key="1">
    <citation type="submission" date="2019-07" db="EMBL/GenBank/DDBJ databases">
        <title>Genomics analysis of Aphanomyces spp. identifies a new class of oomycete effector associated with host adaptation.</title>
        <authorList>
            <person name="Gaulin E."/>
        </authorList>
    </citation>
    <scope>NUCLEOTIDE SEQUENCE [LARGE SCALE GENOMIC DNA]</scope>
    <source>
        <strain evidence="5 6">ATCC 201684</strain>
    </source>
</reference>
<name>A0A6G0XTK4_9STRA</name>
<dbReference type="GO" id="GO:0003677">
    <property type="term" value="F:DNA binding"/>
    <property type="evidence" value="ECO:0007669"/>
    <property type="project" value="UniProtKB-UniRule"/>
</dbReference>
<feature type="compositionally biased region" description="Acidic residues" evidence="3">
    <location>
        <begin position="26"/>
        <end position="37"/>
    </location>
</feature>
<dbReference type="PANTHER" id="PTHR48112:SF22">
    <property type="entry name" value="MITOCHONDRIAL TRANSCRIPTION FACTOR A, ISOFORM B"/>
    <property type="match status" value="1"/>
</dbReference>
<dbReference type="PANTHER" id="PTHR48112">
    <property type="entry name" value="HIGH MOBILITY GROUP PROTEIN DSP1"/>
    <property type="match status" value="1"/>
</dbReference>
<accession>A0A6G0XTK4</accession>
<proteinExistence type="predicted"/>
<organism evidence="5 6">
    <name type="scientific">Aphanomyces euteiches</name>
    <dbReference type="NCBI Taxonomy" id="100861"/>
    <lineage>
        <taxon>Eukaryota</taxon>
        <taxon>Sar</taxon>
        <taxon>Stramenopiles</taxon>
        <taxon>Oomycota</taxon>
        <taxon>Saprolegniomycetes</taxon>
        <taxon>Saprolegniales</taxon>
        <taxon>Verrucalvaceae</taxon>
        <taxon>Aphanomyces</taxon>
    </lineage>
</organism>
<dbReference type="EMBL" id="VJMJ01000012">
    <property type="protein sequence ID" value="KAF0743733.1"/>
    <property type="molecule type" value="Genomic_DNA"/>
</dbReference>
<dbReference type="PROSITE" id="PS50118">
    <property type="entry name" value="HMG_BOX_2"/>
    <property type="match status" value="1"/>
</dbReference>
<dbReference type="OrthoDB" id="1919336at2759"/>
<dbReference type="Proteomes" id="UP000481153">
    <property type="component" value="Unassembled WGS sequence"/>
</dbReference>
<feature type="domain" description="HMG box" evidence="4">
    <location>
        <begin position="69"/>
        <end position="137"/>
    </location>
</feature>
<evidence type="ECO:0000313" key="6">
    <source>
        <dbReference type="Proteomes" id="UP000481153"/>
    </source>
</evidence>
<dbReference type="GO" id="GO:0005634">
    <property type="term" value="C:nucleus"/>
    <property type="evidence" value="ECO:0007669"/>
    <property type="project" value="UniProtKB-UniRule"/>
</dbReference>
<feature type="compositionally biased region" description="Basic and acidic residues" evidence="3">
    <location>
        <begin position="125"/>
        <end position="137"/>
    </location>
</feature>
<keyword evidence="2" id="KW-0539">Nucleus</keyword>
<keyword evidence="6" id="KW-1185">Reference proteome</keyword>
<evidence type="ECO:0000256" key="3">
    <source>
        <dbReference type="SAM" id="MobiDB-lite"/>
    </source>
</evidence>
<dbReference type="InterPro" id="IPR050342">
    <property type="entry name" value="HMGB"/>
</dbReference>
<feature type="region of interest" description="Disordered" evidence="3">
    <location>
        <begin position="1"/>
        <end position="72"/>
    </location>
</feature>
<sequence>MSTRSGRNVNKVARFDPTDKNHEIVPDEEEDEEEDSDEPKAAKKTKKVAAKKGGKRKVSKENADGTPKEKRPLSAYFLFLAEERPVLVKEQPDLSAKEVVSELASRWKSLPDSKKAKFNATAAKNKAEYDAKKKSKK</sequence>
<dbReference type="Pfam" id="PF00505">
    <property type="entry name" value="HMG_box"/>
    <property type="match status" value="1"/>
</dbReference>
<evidence type="ECO:0000256" key="2">
    <source>
        <dbReference type="PROSITE-ProRule" id="PRU00267"/>
    </source>
</evidence>
<dbReference type="InterPro" id="IPR009071">
    <property type="entry name" value="HMG_box_dom"/>
</dbReference>
<protein>
    <recommendedName>
        <fullName evidence="4">HMG box domain-containing protein</fullName>
    </recommendedName>
</protein>
<gene>
    <name evidence="5" type="ORF">Ae201684_001388</name>
</gene>